<dbReference type="Gene3D" id="1.10.10.10">
    <property type="entry name" value="Winged helix-like DNA-binding domain superfamily/Winged helix DNA-binding domain"/>
    <property type="match status" value="1"/>
</dbReference>
<keyword evidence="6" id="KW-1185">Reference proteome</keyword>
<dbReference type="InterPro" id="IPR008920">
    <property type="entry name" value="TF_FadR/GntR_C"/>
</dbReference>
<dbReference type="GO" id="GO:0003700">
    <property type="term" value="F:DNA-binding transcription factor activity"/>
    <property type="evidence" value="ECO:0007669"/>
    <property type="project" value="InterPro"/>
</dbReference>
<dbReference type="SUPFAM" id="SSF48008">
    <property type="entry name" value="GntR ligand-binding domain-like"/>
    <property type="match status" value="1"/>
</dbReference>
<proteinExistence type="predicted"/>
<sequence>MTENTTSVETGRAATHAYETIRERILTGDLPEGHWLRETDLAGDIGVSRTPVREALRRLAAEGLVLYQQNRGVQVQSWRTEDLEEIFALRTLLEPWGCSLAATSGLADIEQLGTLADAMDTVAAKRRPDLVELTDLNNRFHGAILEASGNSRLRSLVASVVRVPLVSRTFSLYSRDALARSLSHHQELVQALDDRDPDWAESVMRSHIRAAWSSLRPQVAAGGRA</sequence>
<dbReference type="InterPro" id="IPR036388">
    <property type="entry name" value="WH-like_DNA-bd_sf"/>
</dbReference>
<dbReference type="InterPro" id="IPR000524">
    <property type="entry name" value="Tscrpt_reg_HTH_GntR"/>
</dbReference>
<dbReference type="KEGG" id="sgrg:L0C25_19305"/>
<dbReference type="Proteomes" id="UP001164390">
    <property type="component" value="Chromosome"/>
</dbReference>
<dbReference type="PANTHER" id="PTHR43537:SF45">
    <property type="entry name" value="GNTR FAMILY REGULATORY PROTEIN"/>
    <property type="match status" value="1"/>
</dbReference>
<dbReference type="PANTHER" id="PTHR43537">
    <property type="entry name" value="TRANSCRIPTIONAL REGULATOR, GNTR FAMILY"/>
    <property type="match status" value="1"/>
</dbReference>
<dbReference type="RefSeq" id="WP_271633417.1">
    <property type="nucleotide sequence ID" value="NZ_CP094970.1"/>
</dbReference>
<keyword evidence="3" id="KW-0804">Transcription</keyword>
<evidence type="ECO:0000259" key="4">
    <source>
        <dbReference type="PROSITE" id="PS50949"/>
    </source>
</evidence>
<evidence type="ECO:0000313" key="6">
    <source>
        <dbReference type="Proteomes" id="UP001164390"/>
    </source>
</evidence>
<dbReference type="EMBL" id="CP094970">
    <property type="protein sequence ID" value="UYM04659.1"/>
    <property type="molecule type" value="Genomic_DNA"/>
</dbReference>
<evidence type="ECO:0000256" key="2">
    <source>
        <dbReference type="ARBA" id="ARBA00023125"/>
    </source>
</evidence>
<evidence type="ECO:0000313" key="5">
    <source>
        <dbReference type="EMBL" id="UYM04659.1"/>
    </source>
</evidence>
<dbReference type="SMART" id="SM00895">
    <property type="entry name" value="FCD"/>
    <property type="match status" value="1"/>
</dbReference>
<dbReference type="SMART" id="SM00345">
    <property type="entry name" value="HTH_GNTR"/>
    <property type="match status" value="1"/>
</dbReference>
<dbReference type="PROSITE" id="PS50949">
    <property type="entry name" value="HTH_GNTR"/>
    <property type="match status" value="1"/>
</dbReference>
<dbReference type="CDD" id="cd07377">
    <property type="entry name" value="WHTH_GntR"/>
    <property type="match status" value="1"/>
</dbReference>
<gene>
    <name evidence="5" type="ORF">L0C25_19305</name>
</gene>
<dbReference type="Pfam" id="PF07729">
    <property type="entry name" value="FCD"/>
    <property type="match status" value="1"/>
</dbReference>
<dbReference type="InterPro" id="IPR036390">
    <property type="entry name" value="WH_DNA-bd_sf"/>
</dbReference>
<protein>
    <submittedName>
        <fullName evidence="5">GntR family transcriptional regulator</fullName>
    </submittedName>
</protein>
<dbReference type="InterPro" id="IPR011711">
    <property type="entry name" value="GntR_C"/>
</dbReference>
<evidence type="ECO:0000256" key="3">
    <source>
        <dbReference type="ARBA" id="ARBA00023163"/>
    </source>
</evidence>
<feature type="domain" description="HTH gntR-type" evidence="4">
    <location>
        <begin position="11"/>
        <end position="78"/>
    </location>
</feature>
<keyword evidence="2" id="KW-0238">DNA-binding</keyword>
<organism evidence="5 6">
    <name type="scientific">Solicola gregarius</name>
    <dbReference type="NCBI Taxonomy" id="2908642"/>
    <lineage>
        <taxon>Bacteria</taxon>
        <taxon>Bacillati</taxon>
        <taxon>Actinomycetota</taxon>
        <taxon>Actinomycetes</taxon>
        <taxon>Propionibacteriales</taxon>
        <taxon>Nocardioidaceae</taxon>
        <taxon>Solicola</taxon>
    </lineage>
</organism>
<dbReference type="GO" id="GO:0003677">
    <property type="term" value="F:DNA binding"/>
    <property type="evidence" value="ECO:0007669"/>
    <property type="project" value="UniProtKB-KW"/>
</dbReference>
<evidence type="ECO:0000256" key="1">
    <source>
        <dbReference type="ARBA" id="ARBA00023015"/>
    </source>
</evidence>
<name>A0AA46TG01_9ACTN</name>
<keyword evidence="1" id="KW-0805">Transcription regulation</keyword>
<dbReference type="SUPFAM" id="SSF46785">
    <property type="entry name" value="Winged helix' DNA-binding domain"/>
    <property type="match status" value="1"/>
</dbReference>
<dbReference type="Gene3D" id="1.20.120.530">
    <property type="entry name" value="GntR ligand-binding domain-like"/>
    <property type="match status" value="1"/>
</dbReference>
<dbReference type="Pfam" id="PF00392">
    <property type="entry name" value="GntR"/>
    <property type="match status" value="1"/>
</dbReference>
<reference evidence="5" key="1">
    <citation type="submission" date="2022-01" db="EMBL/GenBank/DDBJ databases">
        <title>Nocardioidaceae gen. sp. A5X3R13.</title>
        <authorList>
            <person name="Lopez Marin M.A."/>
            <person name="Uhlik O."/>
        </authorList>
    </citation>
    <scope>NUCLEOTIDE SEQUENCE</scope>
    <source>
        <strain evidence="5">A5X3R13</strain>
    </source>
</reference>
<dbReference type="PRINTS" id="PR00035">
    <property type="entry name" value="HTHGNTR"/>
</dbReference>
<dbReference type="AlphaFoldDB" id="A0AA46TG01"/>
<accession>A0AA46TG01</accession>